<dbReference type="InterPro" id="IPR003607">
    <property type="entry name" value="HD/PDEase_dom"/>
</dbReference>
<organism evidence="3 4">
    <name type="scientific">Magallana gigas</name>
    <name type="common">Pacific oyster</name>
    <name type="synonym">Crassostrea gigas</name>
    <dbReference type="NCBI Taxonomy" id="29159"/>
    <lineage>
        <taxon>Eukaryota</taxon>
        <taxon>Metazoa</taxon>
        <taxon>Spiralia</taxon>
        <taxon>Lophotrochozoa</taxon>
        <taxon>Mollusca</taxon>
        <taxon>Bivalvia</taxon>
        <taxon>Autobranchia</taxon>
        <taxon>Pteriomorphia</taxon>
        <taxon>Ostreida</taxon>
        <taxon>Ostreoidea</taxon>
        <taxon>Ostreidae</taxon>
        <taxon>Magallana</taxon>
    </lineage>
</organism>
<evidence type="ECO:0000313" key="4">
    <source>
        <dbReference type="Proteomes" id="UP000005408"/>
    </source>
</evidence>
<dbReference type="InterPro" id="IPR006674">
    <property type="entry name" value="HD_domain"/>
</dbReference>
<comment type="similarity">
    <text evidence="1">Belongs to the SAMHD1 family.</text>
</comment>
<keyword evidence="4" id="KW-1185">Reference proteome</keyword>
<evidence type="ECO:0000256" key="1">
    <source>
        <dbReference type="ARBA" id="ARBA00005776"/>
    </source>
</evidence>
<dbReference type="CDD" id="cd00077">
    <property type="entry name" value="HDc"/>
    <property type="match status" value="1"/>
</dbReference>
<dbReference type="PANTHER" id="PTHR11373:SF4">
    <property type="entry name" value="DEOXYNUCLEOSIDE TRIPHOSPHATE TRIPHOSPHOHYDROLASE SAMHD1"/>
    <property type="match status" value="1"/>
</dbReference>
<dbReference type="AlphaFoldDB" id="A0A8W8JIA3"/>
<dbReference type="GO" id="GO:0008832">
    <property type="term" value="F:dGTPase activity"/>
    <property type="evidence" value="ECO:0007669"/>
    <property type="project" value="TreeGrafter"/>
</dbReference>
<dbReference type="GO" id="GO:0005634">
    <property type="term" value="C:nucleus"/>
    <property type="evidence" value="ECO:0007669"/>
    <property type="project" value="TreeGrafter"/>
</dbReference>
<evidence type="ECO:0000313" key="3">
    <source>
        <dbReference type="EnsemblMetazoa" id="G19550.1:cds"/>
    </source>
</evidence>
<dbReference type="Gene3D" id="1.10.3210.10">
    <property type="entry name" value="Hypothetical protein af1432"/>
    <property type="match status" value="1"/>
</dbReference>
<dbReference type="GO" id="GO:0006203">
    <property type="term" value="P:dGTP catabolic process"/>
    <property type="evidence" value="ECO:0007669"/>
    <property type="project" value="TreeGrafter"/>
</dbReference>
<name>A0A8W8JIA3_MAGGI</name>
<dbReference type="EnsemblMetazoa" id="G19550.1">
    <property type="protein sequence ID" value="G19550.1:cds"/>
    <property type="gene ID" value="G19550"/>
</dbReference>
<proteinExistence type="inferred from homology"/>
<dbReference type="InterPro" id="IPR050135">
    <property type="entry name" value="dGTPase-like"/>
</dbReference>
<accession>A0A8W8JIA3</accession>
<feature type="domain" description="HD" evidence="2">
    <location>
        <begin position="9"/>
        <end position="43"/>
    </location>
</feature>
<protein>
    <recommendedName>
        <fullName evidence="2">HD domain-containing protein</fullName>
    </recommendedName>
</protein>
<evidence type="ECO:0000259" key="2">
    <source>
        <dbReference type="Pfam" id="PF01966"/>
    </source>
</evidence>
<sequence length="85" mass="9676">MIGEELQKKHADKITNEEILCLEVAGLCHDLGHGPFSHVFDQQFQAKCKDIKKWTVLNLLLCFLRTFAVELNQLDVPGVQLISQQ</sequence>
<dbReference type="Pfam" id="PF01966">
    <property type="entry name" value="HD"/>
    <property type="match status" value="1"/>
</dbReference>
<dbReference type="Proteomes" id="UP000005408">
    <property type="component" value="Unassembled WGS sequence"/>
</dbReference>
<dbReference type="PANTHER" id="PTHR11373">
    <property type="entry name" value="DEOXYNUCLEOSIDE TRIPHOSPHATE TRIPHOSPHOHYDROLASE"/>
    <property type="match status" value="1"/>
</dbReference>
<reference evidence="3" key="1">
    <citation type="submission" date="2022-08" db="UniProtKB">
        <authorList>
            <consortium name="EnsemblMetazoa"/>
        </authorList>
    </citation>
    <scope>IDENTIFICATION</scope>
    <source>
        <strain evidence="3">05x7-T-G4-1.051#20</strain>
    </source>
</reference>
<dbReference type="SUPFAM" id="SSF109604">
    <property type="entry name" value="HD-domain/PDEase-like"/>
    <property type="match status" value="1"/>
</dbReference>